<dbReference type="RefSeq" id="WP_158192757.1">
    <property type="nucleotide sequence ID" value="NZ_CP046908.1"/>
</dbReference>
<dbReference type="KEGG" id="siw:GH266_04040"/>
<gene>
    <name evidence="2" type="ORF">GH266_04040</name>
</gene>
<keyword evidence="1" id="KW-0812">Transmembrane</keyword>
<reference evidence="2 3" key="1">
    <citation type="submission" date="2019-12" db="EMBL/GenBank/DDBJ databases">
        <title>The genome of Stappia indica PHM037.</title>
        <authorList>
            <person name="Kacar D."/>
            <person name="Galan B."/>
            <person name="Canedo L."/>
            <person name="Rodriguez P."/>
            <person name="de la Calle F."/>
            <person name="Garcia J.L."/>
        </authorList>
    </citation>
    <scope>NUCLEOTIDE SEQUENCE [LARGE SCALE GENOMIC DNA]</scope>
    <source>
        <strain evidence="2 3">PHM037</strain>
    </source>
</reference>
<organism evidence="2 3">
    <name type="scientific">Stappia indica</name>
    <dbReference type="NCBI Taxonomy" id="538381"/>
    <lineage>
        <taxon>Bacteria</taxon>
        <taxon>Pseudomonadati</taxon>
        <taxon>Pseudomonadota</taxon>
        <taxon>Alphaproteobacteria</taxon>
        <taxon>Hyphomicrobiales</taxon>
        <taxon>Stappiaceae</taxon>
        <taxon>Stappia</taxon>
    </lineage>
</organism>
<evidence type="ECO:0000313" key="2">
    <source>
        <dbReference type="EMBL" id="QGZ33751.1"/>
    </source>
</evidence>
<sequence>MAEGNRREAGHRPAIEWVVGFVSAALVSCIIAFLAYEALFGGATPPDLAVSIDRVDRMRNGTLVEVIVRNDGGRTAAGVVAQVATMGAAGQRIRKTIRFDYVPGHATRRGAFLFDDAGISPADLQLSIDGFTEP</sequence>
<dbReference type="OrthoDB" id="1445569at2"/>
<evidence type="ECO:0008006" key="4">
    <source>
        <dbReference type="Google" id="ProtNLM"/>
    </source>
</evidence>
<dbReference type="AlphaFoldDB" id="A0A857C4F6"/>
<keyword evidence="1" id="KW-0472">Membrane</keyword>
<evidence type="ECO:0000313" key="3">
    <source>
        <dbReference type="Proteomes" id="UP000435648"/>
    </source>
</evidence>
<keyword evidence="1" id="KW-1133">Transmembrane helix</keyword>
<dbReference type="EMBL" id="CP046908">
    <property type="protein sequence ID" value="QGZ33751.1"/>
    <property type="molecule type" value="Genomic_DNA"/>
</dbReference>
<protein>
    <recommendedName>
        <fullName evidence="4">TIGR02588 family protein</fullName>
    </recommendedName>
</protein>
<evidence type="ECO:0000256" key="1">
    <source>
        <dbReference type="SAM" id="Phobius"/>
    </source>
</evidence>
<proteinExistence type="predicted"/>
<name>A0A857C4F6_9HYPH</name>
<dbReference type="PROSITE" id="PS51257">
    <property type="entry name" value="PROKAR_LIPOPROTEIN"/>
    <property type="match status" value="1"/>
</dbReference>
<dbReference type="Proteomes" id="UP000435648">
    <property type="component" value="Chromosome"/>
</dbReference>
<feature type="transmembrane region" description="Helical" evidence="1">
    <location>
        <begin position="14"/>
        <end position="36"/>
    </location>
</feature>
<accession>A0A857C4F6</accession>